<dbReference type="CDD" id="cd06171">
    <property type="entry name" value="Sigma70_r4"/>
    <property type="match status" value="1"/>
</dbReference>
<evidence type="ECO:0000256" key="4">
    <source>
        <dbReference type="ARBA" id="ARBA00023125"/>
    </source>
</evidence>
<dbReference type="GO" id="GO:0006352">
    <property type="term" value="P:DNA-templated transcription initiation"/>
    <property type="evidence" value="ECO:0007669"/>
    <property type="project" value="InterPro"/>
</dbReference>
<protein>
    <recommendedName>
        <fullName evidence="6">RNA polymerase sigma factor</fullName>
    </recommendedName>
</protein>
<dbReference type="GO" id="GO:0003677">
    <property type="term" value="F:DNA binding"/>
    <property type="evidence" value="ECO:0007669"/>
    <property type="project" value="UniProtKB-KW"/>
</dbReference>
<dbReference type="NCBIfam" id="TIGR02937">
    <property type="entry name" value="sigma70-ECF"/>
    <property type="match status" value="1"/>
</dbReference>
<dbReference type="Pfam" id="PF08281">
    <property type="entry name" value="Sigma70_r4_2"/>
    <property type="match status" value="1"/>
</dbReference>
<evidence type="ECO:0000256" key="5">
    <source>
        <dbReference type="ARBA" id="ARBA00023163"/>
    </source>
</evidence>
<evidence type="ECO:0000256" key="3">
    <source>
        <dbReference type="ARBA" id="ARBA00023082"/>
    </source>
</evidence>
<dbReference type="InterPro" id="IPR036388">
    <property type="entry name" value="WH-like_DNA-bd_sf"/>
</dbReference>
<dbReference type="InterPro" id="IPR013325">
    <property type="entry name" value="RNA_pol_sigma_r2"/>
</dbReference>
<feature type="domain" description="RNA polymerase sigma factor 70 region 4 type 2" evidence="8">
    <location>
        <begin position="139"/>
        <end position="186"/>
    </location>
</feature>
<dbReference type="InterPro" id="IPR013324">
    <property type="entry name" value="RNA_pol_sigma_r3/r4-like"/>
</dbReference>
<dbReference type="PANTHER" id="PTHR43133">
    <property type="entry name" value="RNA POLYMERASE ECF-TYPE SIGMA FACTO"/>
    <property type="match status" value="1"/>
</dbReference>
<dbReference type="PANTHER" id="PTHR43133:SF8">
    <property type="entry name" value="RNA POLYMERASE SIGMA FACTOR HI_1459-RELATED"/>
    <property type="match status" value="1"/>
</dbReference>
<dbReference type="GO" id="GO:0016987">
    <property type="term" value="F:sigma factor activity"/>
    <property type="evidence" value="ECO:0007669"/>
    <property type="project" value="UniProtKB-KW"/>
</dbReference>
<evidence type="ECO:0000259" key="8">
    <source>
        <dbReference type="Pfam" id="PF08281"/>
    </source>
</evidence>
<name>A0A538S8W2_UNCEI</name>
<evidence type="ECO:0000256" key="1">
    <source>
        <dbReference type="ARBA" id="ARBA00010641"/>
    </source>
</evidence>
<dbReference type="EMBL" id="VBOS01000510">
    <property type="protein sequence ID" value="TMQ47810.1"/>
    <property type="molecule type" value="Genomic_DNA"/>
</dbReference>
<feature type="domain" description="RNA polymerase sigma-70 region 2" evidence="7">
    <location>
        <begin position="35"/>
        <end position="102"/>
    </location>
</feature>
<keyword evidence="2 6" id="KW-0805">Transcription regulation</keyword>
<evidence type="ECO:0000313" key="10">
    <source>
        <dbReference type="Proteomes" id="UP000317716"/>
    </source>
</evidence>
<evidence type="ECO:0000259" key="7">
    <source>
        <dbReference type="Pfam" id="PF04542"/>
    </source>
</evidence>
<dbReference type="InterPro" id="IPR039425">
    <property type="entry name" value="RNA_pol_sigma-70-like"/>
</dbReference>
<dbReference type="Pfam" id="PF04542">
    <property type="entry name" value="Sigma70_r2"/>
    <property type="match status" value="1"/>
</dbReference>
<dbReference type="SUPFAM" id="SSF88946">
    <property type="entry name" value="Sigma2 domain of RNA polymerase sigma factors"/>
    <property type="match status" value="1"/>
</dbReference>
<keyword evidence="5 6" id="KW-0804">Transcription</keyword>
<gene>
    <name evidence="9" type="ORF">E6K72_13630</name>
</gene>
<comment type="similarity">
    <text evidence="1 6">Belongs to the sigma-70 factor family. ECF subfamily.</text>
</comment>
<dbReference type="AlphaFoldDB" id="A0A538S8W2"/>
<dbReference type="Gene3D" id="1.10.10.10">
    <property type="entry name" value="Winged helix-like DNA-binding domain superfamily/Winged helix DNA-binding domain"/>
    <property type="match status" value="1"/>
</dbReference>
<dbReference type="Gene3D" id="1.10.1740.10">
    <property type="match status" value="1"/>
</dbReference>
<keyword evidence="3 6" id="KW-0731">Sigma factor</keyword>
<dbReference type="SUPFAM" id="SSF88659">
    <property type="entry name" value="Sigma3 and sigma4 domains of RNA polymerase sigma factors"/>
    <property type="match status" value="1"/>
</dbReference>
<dbReference type="PROSITE" id="PS01063">
    <property type="entry name" value="SIGMA70_ECF"/>
    <property type="match status" value="1"/>
</dbReference>
<keyword evidence="4 6" id="KW-0238">DNA-binding</keyword>
<sequence>MNPPERRTQWMEPGEEADRLRESQMGSTAAFGQIVRGYQRAIHRVAYAVTRNAGDADDVTQETFMRAWQAIGRFRVGEPLYPWLARIAMNASFSLLRRRKRRPEVALEPMLEGGAQWAGGDDPVEEAAASERDERLAGAYAALSEEHRAVLALRVVEDLSYDDIARTLGVPVGTVMSRLSRARAELKSRMRQTG</sequence>
<organism evidence="9 10">
    <name type="scientific">Eiseniibacteriota bacterium</name>
    <dbReference type="NCBI Taxonomy" id="2212470"/>
    <lineage>
        <taxon>Bacteria</taxon>
        <taxon>Candidatus Eiseniibacteriota</taxon>
    </lineage>
</organism>
<dbReference type="InterPro" id="IPR000838">
    <property type="entry name" value="RNA_pol_sigma70_ECF_CS"/>
</dbReference>
<accession>A0A538S8W2</accession>
<dbReference type="InterPro" id="IPR014284">
    <property type="entry name" value="RNA_pol_sigma-70_dom"/>
</dbReference>
<evidence type="ECO:0000256" key="2">
    <source>
        <dbReference type="ARBA" id="ARBA00023015"/>
    </source>
</evidence>
<evidence type="ECO:0000313" key="9">
    <source>
        <dbReference type="EMBL" id="TMQ47810.1"/>
    </source>
</evidence>
<evidence type="ECO:0000256" key="6">
    <source>
        <dbReference type="RuleBase" id="RU000716"/>
    </source>
</evidence>
<reference evidence="9 10" key="1">
    <citation type="journal article" date="2019" name="Nat. Microbiol.">
        <title>Mediterranean grassland soil C-N compound turnover is dependent on rainfall and depth, and is mediated by genomically divergent microorganisms.</title>
        <authorList>
            <person name="Diamond S."/>
            <person name="Andeer P.F."/>
            <person name="Li Z."/>
            <person name="Crits-Christoph A."/>
            <person name="Burstein D."/>
            <person name="Anantharaman K."/>
            <person name="Lane K.R."/>
            <person name="Thomas B.C."/>
            <person name="Pan C."/>
            <person name="Northen T.R."/>
            <person name="Banfield J.F."/>
        </authorList>
    </citation>
    <scope>NUCLEOTIDE SEQUENCE [LARGE SCALE GENOMIC DNA]</scope>
    <source>
        <strain evidence="9">WS_2</strain>
    </source>
</reference>
<dbReference type="InterPro" id="IPR007627">
    <property type="entry name" value="RNA_pol_sigma70_r2"/>
</dbReference>
<proteinExistence type="inferred from homology"/>
<dbReference type="Proteomes" id="UP000317716">
    <property type="component" value="Unassembled WGS sequence"/>
</dbReference>
<comment type="caution">
    <text evidence="9">The sequence shown here is derived from an EMBL/GenBank/DDBJ whole genome shotgun (WGS) entry which is preliminary data.</text>
</comment>
<dbReference type="InterPro" id="IPR013249">
    <property type="entry name" value="RNA_pol_sigma70_r4_t2"/>
</dbReference>